<name>A0A8T0FC24_ARGBR</name>
<proteinExistence type="predicted"/>
<reference evidence="1" key="1">
    <citation type="journal article" date="2020" name="bioRxiv">
        <title>Chromosome-level reference genome of the European wasp spider Argiope bruennichi: a resource for studies on range expansion and evolutionary adaptation.</title>
        <authorList>
            <person name="Sheffer M.M."/>
            <person name="Hoppe A."/>
            <person name="Krehenwinkel H."/>
            <person name="Uhl G."/>
            <person name="Kuss A.W."/>
            <person name="Jensen L."/>
            <person name="Jensen C."/>
            <person name="Gillespie R.G."/>
            <person name="Hoff K.J."/>
            <person name="Prost S."/>
        </authorList>
    </citation>
    <scope>NUCLEOTIDE SEQUENCE</scope>
</reference>
<dbReference type="EMBL" id="JABXBU010000015">
    <property type="protein sequence ID" value="KAF8786890.1"/>
    <property type="molecule type" value="Genomic_DNA"/>
</dbReference>
<sequence length="146" mass="16580">MTVHAGQTPLSACTRLTRAANRNNKCRQTSSGKAAAAAIGLYLHRFQNKERKRRRSVGYGVVGTSRLFISPQRKCELKADRLYFDSRFKVNSQLRSPFFLRSIVLYGDRSGWNVSLFDERRSVGCNGATGNYHLVYVWTKQVTSKL</sequence>
<accession>A0A8T0FC24</accession>
<comment type="caution">
    <text evidence="1">The sequence shown here is derived from an EMBL/GenBank/DDBJ whole genome shotgun (WGS) entry which is preliminary data.</text>
</comment>
<reference evidence="1" key="2">
    <citation type="submission" date="2020-06" db="EMBL/GenBank/DDBJ databases">
        <authorList>
            <person name="Sheffer M."/>
        </authorList>
    </citation>
    <scope>NUCLEOTIDE SEQUENCE</scope>
</reference>
<dbReference type="Proteomes" id="UP000807504">
    <property type="component" value="Unassembled WGS sequence"/>
</dbReference>
<evidence type="ECO:0000313" key="1">
    <source>
        <dbReference type="EMBL" id="KAF8786890.1"/>
    </source>
</evidence>
<organism evidence="1 2">
    <name type="scientific">Argiope bruennichi</name>
    <name type="common">Wasp spider</name>
    <name type="synonym">Aranea bruennichi</name>
    <dbReference type="NCBI Taxonomy" id="94029"/>
    <lineage>
        <taxon>Eukaryota</taxon>
        <taxon>Metazoa</taxon>
        <taxon>Ecdysozoa</taxon>
        <taxon>Arthropoda</taxon>
        <taxon>Chelicerata</taxon>
        <taxon>Arachnida</taxon>
        <taxon>Araneae</taxon>
        <taxon>Araneomorphae</taxon>
        <taxon>Entelegynae</taxon>
        <taxon>Araneoidea</taxon>
        <taxon>Araneidae</taxon>
        <taxon>Argiope</taxon>
    </lineage>
</organism>
<keyword evidence="2" id="KW-1185">Reference proteome</keyword>
<gene>
    <name evidence="1" type="ORF">HNY73_008545</name>
</gene>
<evidence type="ECO:0000313" key="2">
    <source>
        <dbReference type="Proteomes" id="UP000807504"/>
    </source>
</evidence>
<dbReference type="AlphaFoldDB" id="A0A8T0FC24"/>
<protein>
    <submittedName>
        <fullName evidence="1">Uncharacterized protein</fullName>
    </submittedName>
</protein>